<dbReference type="PIRSF" id="PIRSF015730">
    <property type="entry name" value="TFAR19"/>
    <property type="match status" value="1"/>
</dbReference>
<evidence type="ECO:0008006" key="5">
    <source>
        <dbReference type="Google" id="ProtNLM"/>
    </source>
</evidence>
<dbReference type="InterPro" id="IPR036883">
    <property type="entry name" value="PDCD5-like_sf"/>
</dbReference>
<proteinExistence type="inferred from homology"/>
<dbReference type="GO" id="GO:0005829">
    <property type="term" value="C:cytosol"/>
    <property type="evidence" value="ECO:0007669"/>
    <property type="project" value="TreeGrafter"/>
</dbReference>
<evidence type="ECO:0000313" key="3">
    <source>
        <dbReference type="EMBL" id="KAI3406059.2"/>
    </source>
</evidence>
<dbReference type="Proteomes" id="UP001202479">
    <property type="component" value="Unassembled WGS sequence"/>
</dbReference>
<keyword evidence="4" id="KW-1185">Reference proteome</keyword>
<organism evidence="3 4">
    <name type="scientific">Candida oxycetoniae</name>
    <dbReference type="NCBI Taxonomy" id="497107"/>
    <lineage>
        <taxon>Eukaryota</taxon>
        <taxon>Fungi</taxon>
        <taxon>Dikarya</taxon>
        <taxon>Ascomycota</taxon>
        <taxon>Saccharomycotina</taxon>
        <taxon>Pichiomycetes</taxon>
        <taxon>Debaryomycetaceae</taxon>
        <taxon>Candida/Lodderomyces clade</taxon>
        <taxon>Candida</taxon>
    </lineage>
</organism>
<evidence type="ECO:0000256" key="2">
    <source>
        <dbReference type="SAM" id="MobiDB-lite"/>
    </source>
</evidence>
<name>A0AAI9T0D1_9ASCO</name>
<accession>A0AAI9T0D1</accession>
<dbReference type="GO" id="GO:0003677">
    <property type="term" value="F:DNA binding"/>
    <property type="evidence" value="ECO:0007669"/>
    <property type="project" value="InterPro"/>
</dbReference>
<dbReference type="Gene3D" id="1.10.8.140">
    <property type="entry name" value="PDCD5-like"/>
    <property type="match status" value="1"/>
</dbReference>
<sequence length="135" mass="15187">MDDAELRAIREARMAELQKNAASGIGPGSSQQSQSSSQQQSAANDMAATILGRVLNNEARERLSRVRMVRPDRAQAVEEYIIKLYSMGQINGKLLEKDIVNILDGLSRDLQAKKQTKIVYNRKQLDDEDDDDFFD</sequence>
<dbReference type="InterPro" id="IPR002836">
    <property type="entry name" value="PDCD5-like"/>
</dbReference>
<dbReference type="RefSeq" id="XP_049181804.1">
    <property type="nucleotide sequence ID" value="XM_049322384.1"/>
</dbReference>
<dbReference type="PANTHER" id="PTHR10840:SF0">
    <property type="entry name" value="PROGRAMMED CELL DEATH PROTEIN 5"/>
    <property type="match status" value="1"/>
</dbReference>
<evidence type="ECO:0000256" key="1">
    <source>
        <dbReference type="ARBA" id="ARBA00010490"/>
    </source>
</evidence>
<dbReference type="SUPFAM" id="SSF46950">
    <property type="entry name" value="Double-stranded DNA-binding domain"/>
    <property type="match status" value="1"/>
</dbReference>
<dbReference type="EMBL" id="JAHUZD010000026">
    <property type="protein sequence ID" value="KAI3406059.2"/>
    <property type="molecule type" value="Genomic_DNA"/>
</dbReference>
<dbReference type="AlphaFoldDB" id="A0AAI9T0D1"/>
<dbReference type="Pfam" id="PF01984">
    <property type="entry name" value="dsDNA_bind"/>
    <property type="match status" value="1"/>
</dbReference>
<dbReference type="PANTHER" id="PTHR10840">
    <property type="entry name" value="PROGRAMMED CELL DEATH PROTEIN 5"/>
    <property type="match status" value="1"/>
</dbReference>
<protein>
    <recommendedName>
        <fullName evidence="5">Programmed cell death protein 5</fullName>
    </recommendedName>
</protein>
<dbReference type="GeneID" id="73378895"/>
<feature type="compositionally biased region" description="Low complexity" evidence="2">
    <location>
        <begin position="29"/>
        <end position="41"/>
    </location>
</feature>
<comment type="similarity">
    <text evidence="1">Belongs to the PDCD5 family.</text>
</comment>
<dbReference type="GO" id="GO:0005634">
    <property type="term" value="C:nucleus"/>
    <property type="evidence" value="ECO:0007669"/>
    <property type="project" value="TreeGrafter"/>
</dbReference>
<comment type="caution">
    <text evidence="3">The sequence shown here is derived from an EMBL/GenBank/DDBJ whole genome shotgun (WGS) entry which is preliminary data.</text>
</comment>
<feature type="region of interest" description="Disordered" evidence="2">
    <location>
        <begin position="17"/>
        <end position="47"/>
    </location>
</feature>
<evidence type="ECO:0000313" key="4">
    <source>
        <dbReference type="Proteomes" id="UP001202479"/>
    </source>
</evidence>
<gene>
    <name evidence="3" type="ORF">KGF56_001278</name>
</gene>
<reference evidence="3" key="1">
    <citation type="journal article" date="2022" name="DNA Res.">
        <title>Genome analysis of five recently described species of the CUG-Ser clade uncovers Candida theae as a new hybrid lineage with pathogenic potential in the Candida parapsilosis species complex.</title>
        <authorList>
            <person name="Mixao V."/>
            <person name="Del Olmo V."/>
            <person name="Hegedusova E."/>
            <person name="Saus E."/>
            <person name="Pryszcz L."/>
            <person name="Cillingova A."/>
            <person name="Nosek J."/>
            <person name="Gabaldon T."/>
        </authorList>
    </citation>
    <scope>NUCLEOTIDE SEQUENCE</scope>
    <source>
        <strain evidence="3">CBS 10844</strain>
    </source>
</reference>